<evidence type="ECO:0000313" key="4">
    <source>
        <dbReference type="EMBL" id="VFT79955.1"/>
    </source>
</evidence>
<dbReference type="CDD" id="cd00065">
    <property type="entry name" value="FYVE_like_SF"/>
    <property type="match status" value="1"/>
</dbReference>
<evidence type="ECO:0000256" key="2">
    <source>
        <dbReference type="SAM" id="MobiDB-lite"/>
    </source>
</evidence>
<dbReference type="InterPro" id="IPR036770">
    <property type="entry name" value="Ankyrin_rpt-contain_sf"/>
</dbReference>
<accession>A0A485KDX5</accession>
<protein>
    <submittedName>
        <fullName evidence="4">Aste57867_2765 protein</fullName>
    </submittedName>
</protein>
<feature type="compositionally biased region" description="Low complexity" evidence="2">
    <location>
        <begin position="300"/>
        <end position="310"/>
    </location>
</feature>
<proteinExistence type="predicted"/>
<dbReference type="AlphaFoldDB" id="A0A485KDX5"/>
<dbReference type="SUPFAM" id="SSF48403">
    <property type="entry name" value="Ankyrin repeat"/>
    <property type="match status" value="1"/>
</dbReference>
<dbReference type="EMBL" id="VJMH01000385">
    <property type="protein sequence ID" value="KAF0716587.1"/>
    <property type="molecule type" value="Genomic_DNA"/>
</dbReference>
<dbReference type="Gene3D" id="3.30.40.10">
    <property type="entry name" value="Zinc/RING finger domain, C3HC4 (zinc finger)"/>
    <property type="match status" value="1"/>
</dbReference>
<evidence type="ECO:0000313" key="5">
    <source>
        <dbReference type="Proteomes" id="UP000332933"/>
    </source>
</evidence>
<dbReference type="InterPro" id="IPR013083">
    <property type="entry name" value="Znf_RING/FYVE/PHD"/>
</dbReference>
<dbReference type="InterPro" id="IPR011011">
    <property type="entry name" value="Znf_FYVE_PHD"/>
</dbReference>
<reference evidence="4 5" key="1">
    <citation type="submission" date="2019-03" db="EMBL/GenBank/DDBJ databases">
        <authorList>
            <person name="Gaulin E."/>
            <person name="Dumas B."/>
        </authorList>
    </citation>
    <scope>NUCLEOTIDE SEQUENCE [LARGE SCALE GENOMIC DNA]</scope>
    <source>
        <strain evidence="4">CBS 568.67</strain>
    </source>
</reference>
<evidence type="ECO:0000313" key="3">
    <source>
        <dbReference type="EMBL" id="KAF0716587.1"/>
    </source>
</evidence>
<feature type="region of interest" description="Disordered" evidence="2">
    <location>
        <begin position="138"/>
        <end position="160"/>
    </location>
</feature>
<keyword evidence="5" id="KW-1185">Reference proteome</keyword>
<evidence type="ECO:0000256" key="1">
    <source>
        <dbReference type="SAM" id="Coils"/>
    </source>
</evidence>
<dbReference type="OrthoDB" id="79249at2759"/>
<feature type="coiled-coil region" evidence="1">
    <location>
        <begin position="382"/>
        <end position="409"/>
    </location>
</feature>
<organism evidence="4 5">
    <name type="scientific">Aphanomyces stellatus</name>
    <dbReference type="NCBI Taxonomy" id="120398"/>
    <lineage>
        <taxon>Eukaryota</taxon>
        <taxon>Sar</taxon>
        <taxon>Stramenopiles</taxon>
        <taxon>Oomycota</taxon>
        <taxon>Saprolegniomycetes</taxon>
        <taxon>Saprolegniales</taxon>
        <taxon>Verrucalvaceae</taxon>
        <taxon>Aphanomyces</taxon>
    </lineage>
</organism>
<reference evidence="3" key="2">
    <citation type="submission" date="2019-06" db="EMBL/GenBank/DDBJ databases">
        <title>Genomics analysis of Aphanomyces spp. identifies a new class of oomycete effector associated with host adaptation.</title>
        <authorList>
            <person name="Gaulin E."/>
        </authorList>
    </citation>
    <scope>NUCLEOTIDE SEQUENCE</scope>
    <source>
        <strain evidence="3">CBS 578.67</strain>
    </source>
</reference>
<dbReference type="Gene3D" id="1.25.40.20">
    <property type="entry name" value="Ankyrin repeat-containing domain"/>
    <property type="match status" value="1"/>
</dbReference>
<feature type="compositionally biased region" description="Acidic residues" evidence="2">
    <location>
        <begin position="143"/>
        <end position="154"/>
    </location>
</feature>
<name>A0A485KDX5_9STRA</name>
<dbReference type="EMBL" id="CAADRA010000385">
    <property type="protein sequence ID" value="VFT79955.1"/>
    <property type="molecule type" value="Genomic_DNA"/>
</dbReference>
<keyword evidence="1" id="KW-0175">Coiled coil</keyword>
<dbReference type="SUPFAM" id="SSF57903">
    <property type="entry name" value="FYVE/PHD zinc finger"/>
    <property type="match status" value="1"/>
</dbReference>
<feature type="region of interest" description="Disordered" evidence="2">
    <location>
        <begin position="286"/>
        <end position="322"/>
    </location>
</feature>
<sequence>MRRSSQEAIRLAEEGNWGELIKRVQAAPSLAEQRDPYGMTPLHWACTEYDIPLDALTALLTAYPAGGMAPNDSQLLPLHVAIRANARVDTLSLLCTMCPDAIWAKMPDGLRALAMATMSGLDQDSLRVLQKAEAKYRYAHPDADDEDEDDDGAYEETKRDLYRQSQVMRESLRDSMLFSTHFAPMEASGHGGDGGDDHFMIQETDDEIEPETRGGSFDGGALSNLDGDGKASCGVCEKGFSMFRKRYDCSLCHMPLCKAHVAGKMARSPLDSKMPVCADCMIKAKRGTPPAPSPEPTPRPTSSSSPTLPSMAPPPPATRLVPTLSTVSLGDSSSERGGSEKLSEFDSFYLARRKGMPSPRLSERPTLSSESSDSDVYLSMLVKSLESRNAALEQRVQEQERQHNEAMLLLAQTMTRVAELELRLSGSSGDGDDGRRRRASAPFDPYVYDRHSFESSASVEFPNPYTERFSD</sequence>
<feature type="region of interest" description="Disordered" evidence="2">
    <location>
        <begin position="356"/>
        <end position="375"/>
    </location>
</feature>
<dbReference type="Proteomes" id="UP000332933">
    <property type="component" value="Unassembled WGS sequence"/>
</dbReference>
<gene>
    <name evidence="4" type="primary">Aste57867_2765</name>
    <name evidence="3" type="ORF">As57867_002758</name>
    <name evidence="4" type="ORF">ASTE57867_2765</name>
</gene>
<feature type="compositionally biased region" description="Low complexity" evidence="2">
    <location>
        <begin position="364"/>
        <end position="375"/>
    </location>
</feature>
<feature type="compositionally biased region" description="Pro residues" evidence="2">
    <location>
        <begin position="289"/>
        <end position="299"/>
    </location>
</feature>